<dbReference type="PROSITE" id="PS50297">
    <property type="entry name" value="ANK_REP_REGION"/>
    <property type="match status" value="1"/>
</dbReference>
<evidence type="ECO:0000313" key="6">
    <source>
        <dbReference type="Proteomes" id="UP001583172"/>
    </source>
</evidence>
<dbReference type="Pfam" id="PF12796">
    <property type="entry name" value="Ank_2"/>
    <property type="match status" value="1"/>
</dbReference>
<dbReference type="SUPFAM" id="SSF48403">
    <property type="entry name" value="Ankyrin repeat"/>
    <property type="match status" value="1"/>
</dbReference>
<evidence type="ECO:0000259" key="3">
    <source>
        <dbReference type="Pfam" id="PF06985"/>
    </source>
</evidence>
<dbReference type="PROSITE" id="PS50088">
    <property type="entry name" value="ANK_REPEAT"/>
    <property type="match status" value="2"/>
</dbReference>
<feature type="region of interest" description="Disordered" evidence="2">
    <location>
        <begin position="735"/>
        <end position="817"/>
    </location>
</feature>
<sequence>MRLLNADTFKLEEFFYVDRPPPYAILSHTWGSDSEEVSYRDVLDGKLDSDETRPQKVSGCCATAKADGYQYVWIDTCCIDKTNSVELQEAINSMFRWYRDAAICYAYLSDVPSSASADETRVAFSASRWFTRGWTLQELLAPWNMRFYNRDWGCIGTKGDLCDLVEEVTGIPTPFLVGMLDLQEASVAQRMSWAANRVTKRQEDIAYCLLGIFGVSMPMIYGEGDKAFRRLQEQIMKDTGDDSILAWDLDLEENAPEDVPAAVPGPALAPSPASFANSGNIRAFDYGTHSSFDLQGGTLRLPLTVHTQADGQVVGFLRCGHETRGEVAVAIPLFTASTERRLDPKRTANPQAPEISWFRIRNPLPTLELVDVHPASCWHKERALIEVSAERTTEGLRLVLARFRDKSNNSKDFILVLQPGTTDPAKCGLMVADRKTALREISNHFTVWDSEIWGHSSACSGQISLTVSLGEAHGSGSRHGFILMLRPLETGVPNTTLDATALLRKLEASLLLNSLKRTYDLQEDKENDLFKHKQQGVGETTARYLLSAIRRKKYDSLERLLLEAVRAAEDFNEQWALHAAVDQRNVDLVRLFIQERGADINKPEERGYTPLHIALANSQEDMVRLLLELGADPTRVCPNGKRPVELAVESGHPEIAELLLQCANKIQKDQELPPREAGTKDLAKQSGKSEDLWTDAVRELRNAVSPQDSAAELGRFIEQQEEGLGKWVFNAQTTCPSVESRDRNPPEESHGRTSRAANVGDGSKREVLDVSSPKETEDPVLEPVRVRVVPSPRSTYGTRAEASLGPKGTRCVKSKGK</sequence>
<feature type="compositionally biased region" description="Basic and acidic residues" evidence="2">
    <location>
        <begin position="762"/>
        <end position="777"/>
    </location>
</feature>
<dbReference type="InterPro" id="IPR010730">
    <property type="entry name" value="HET"/>
</dbReference>
<feature type="region of interest" description="Disordered" evidence="2">
    <location>
        <begin position="669"/>
        <end position="690"/>
    </location>
</feature>
<dbReference type="Pfam" id="PF26640">
    <property type="entry name" value="DUF8212"/>
    <property type="match status" value="1"/>
</dbReference>
<accession>A0ABR3VRG7</accession>
<feature type="domain" description="Heterokaryon incompatibility" evidence="3">
    <location>
        <begin position="23"/>
        <end position="113"/>
    </location>
</feature>
<dbReference type="PANTHER" id="PTHR10622:SF10">
    <property type="entry name" value="HET DOMAIN-CONTAINING PROTEIN"/>
    <property type="match status" value="1"/>
</dbReference>
<proteinExistence type="predicted"/>
<keyword evidence="6" id="KW-1185">Reference proteome</keyword>
<comment type="caution">
    <text evidence="5">The sequence shown here is derived from an EMBL/GenBank/DDBJ whole genome shotgun (WGS) entry which is preliminary data.</text>
</comment>
<organism evidence="5 6">
    <name type="scientific">Humicola insolens</name>
    <name type="common">Soft-rot fungus</name>
    <dbReference type="NCBI Taxonomy" id="85995"/>
    <lineage>
        <taxon>Eukaryota</taxon>
        <taxon>Fungi</taxon>
        <taxon>Dikarya</taxon>
        <taxon>Ascomycota</taxon>
        <taxon>Pezizomycotina</taxon>
        <taxon>Sordariomycetes</taxon>
        <taxon>Sordariomycetidae</taxon>
        <taxon>Sordariales</taxon>
        <taxon>Chaetomiaceae</taxon>
        <taxon>Mycothermus</taxon>
    </lineage>
</organism>
<evidence type="ECO:0000256" key="1">
    <source>
        <dbReference type="PROSITE-ProRule" id="PRU00023"/>
    </source>
</evidence>
<feature type="repeat" description="ANK" evidence="1">
    <location>
        <begin position="639"/>
        <end position="671"/>
    </location>
</feature>
<feature type="domain" description="DUF8212" evidence="4">
    <location>
        <begin position="226"/>
        <end position="283"/>
    </location>
</feature>
<reference evidence="5 6" key="1">
    <citation type="journal article" date="2024" name="Commun. Biol.">
        <title>Comparative genomic analysis of thermophilic fungi reveals convergent evolutionary adaptations and gene losses.</title>
        <authorList>
            <person name="Steindorff A.S."/>
            <person name="Aguilar-Pontes M.V."/>
            <person name="Robinson A.J."/>
            <person name="Andreopoulos B."/>
            <person name="LaButti K."/>
            <person name="Kuo A."/>
            <person name="Mondo S."/>
            <person name="Riley R."/>
            <person name="Otillar R."/>
            <person name="Haridas S."/>
            <person name="Lipzen A."/>
            <person name="Grimwood J."/>
            <person name="Schmutz J."/>
            <person name="Clum A."/>
            <person name="Reid I.D."/>
            <person name="Moisan M.C."/>
            <person name="Butler G."/>
            <person name="Nguyen T.T.M."/>
            <person name="Dewar K."/>
            <person name="Conant G."/>
            <person name="Drula E."/>
            <person name="Henrissat B."/>
            <person name="Hansel C."/>
            <person name="Singer S."/>
            <person name="Hutchinson M.I."/>
            <person name="de Vries R.P."/>
            <person name="Natvig D.O."/>
            <person name="Powell A.J."/>
            <person name="Tsang A."/>
            <person name="Grigoriev I.V."/>
        </authorList>
    </citation>
    <scope>NUCLEOTIDE SEQUENCE [LARGE SCALE GENOMIC DNA]</scope>
    <source>
        <strain evidence="5 6">CBS 620.91</strain>
    </source>
</reference>
<evidence type="ECO:0000313" key="5">
    <source>
        <dbReference type="EMBL" id="KAL1844286.1"/>
    </source>
</evidence>
<evidence type="ECO:0000256" key="2">
    <source>
        <dbReference type="SAM" id="MobiDB-lite"/>
    </source>
</evidence>
<name>A0ABR3VRG7_HUMIN</name>
<dbReference type="Gene3D" id="1.25.40.20">
    <property type="entry name" value="Ankyrin repeat-containing domain"/>
    <property type="match status" value="1"/>
</dbReference>
<dbReference type="PANTHER" id="PTHR10622">
    <property type="entry name" value="HET DOMAIN-CONTAINING PROTEIN"/>
    <property type="match status" value="1"/>
</dbReference>
<dbReference type="InterPro" id="IPR002110">
    <property type="entry name" value="Ankyrin_rpt"/>
</dbReference>
<protein>
    <recommendedName>
        <fullName evidence="7">Heterokaryon incompatibility domain-containing protein</fullName>
    </recommendedName>
</protein>
<keyword evidence="1" id="KW-0040">ANK repeat</keyword>
<dbReference type="Pfam" id="PF06985">
    <property type="entry name" value="HET"/>
    <property type="match status" value="1"/>
</dbReference>
<gene>
    <name evidence="5" type="ORF">VTJ49DRAFT_2343</name>
</gene>
<dbReference type="EMBL" id="JAZGSY010000002">
    <property type="protein sequence ID" value="KAL1844286.1"/>
    <property type="molecule type" value="Genomic_DNA"/>
</dbReference>
<dbReference type="SMART" id="SM00248">
    <property type="entry name" value="ANK"/>
    <property type="match status" value="3"/>
</dbReference>
<dbReference type="InterPro" id="IPR036770">
    <property type="entry name" value="Ankyrin_rpt-contain_sf"/>
</dbReference>
<evidence type="ECO:0000259" key="4">
    <source>
        <dbReference type="Pfam" id="PF26640"/>
    </source>
</evidence>
<dbReference type="Proteomes" id="UP001583172">
    <property type="component" value="Unassembled WGS sequence"/>
</dbReference>
<feature type="repeat" description="ANK" evidence="1">
    <location>
        <begin position="606"/>
        <end position="632"/>
    </location>
</feature>
<feature type="compositionally biased region" description="Basic and acidic residues" evidence="2">
    <location>
        <begin position="739"/>
        <end position="751"/>
    </location>
</feature>
<dbReference type="InterPro" id="IPR058525">
    <property type="entry name" value="DUF8212"/>
</dbReference>
<evidence type="ECO:0008006" key="7">
    <source>
        <dbReference type="Google" id="ProtNLM"/>
    </source>
</evidence>